<keyword evidence="5" id="KW-0677">Repeat</keyword>
<feature type="transmembrane region" description="Helical" evidence="15">
    <location>
        <begin position="450"/>
        <end position="468"/>
    </location>
</feature>
<keyword evidence="3 15" id="KW-0813">Transport</keyword>
<dbReference type="AlphaFoldDB" id="R0HD62"/>
<organism evidence="17 18">
    <name type="scientific">Capsella rubella</name>
    <dbReference type="NCBI Taxonomy" id="81985"/>
    <lineage>
        <taxon>Eukaryota</taxon>
        <taxon>Viridiplantae</taxon>
        <taxon>Streptophyta</taxon>
        <taxon>Embryophyta</taxon>
        <taxon>Tracheophyta</taxon>
        <taxon>Spermatophyta</taxon>
        <taxon>Magnoliopsida</taxon>
        <taxon>eudicotyledons</taxon>
        <taxon>Gunneridae</taxon>
        <taxon>Pentapetalae</taxon>
        <taxon>rosids</taxon>
        <taxon>malvids</taxon>
        <taxon>Brassicales</taxon>
        <taxon>Brassicaceae</taxon>
        <taxon>Camelineae</taxon>
        <taxon>Capsella</taxon>
    </lineage>
</organism>
<evidence type="ECO:0000256" key="1">
    <source>
        <dbReference type="ARBA" id="ARBA00004141"/>
    </source>
</evidence>
<sequence length="794" mass="87166">MLSNHLQNGNESDSLIWSRVPDSDDTSADGVALLNSSRRDGGVNSLDYEVIENYAYREEQAHRGKLYVCYYVAVKWFFSLLIGIGTGLAAVFINLSVENFAGWKFALTFAIIQKSYFAGFIVYLLINLVLVFSSAYIITQFAPAAAGSGIPEIKGYLNGIDIPGTLLFRTLIGKIFGSIGSVGGGLALGKEGPLVHTGACIASLLGQGGSTKYHLNSRWPQLFKSDRDRRDLVTCGCAAGVAAAFRAPVGGVLFALEEVTSWWRSQLMWRVFFTSAIVAVVVRTAMGWCKSGVCGHFGGGGFIIWDVSDGQDDYYFKELLPMAVIGVIGGLLGALFNQLTLYMTSWRRNSLHKKGNRVKIIEACIISCITSAISFGLPLLRKCSPCPEAVPESGIECPRPPGMYGNYVNFYCKTDNEYNDLATIFFNTQDDAIRNLFSAKTMREFSAQSLLTFLAMFYTLAVVTFGTAVPAGQFVPGIMIGSTYGRLVGMFVVRFYKKLNIEEGTYALLGAASFLGGSMRMTVSLCVIMVEITNNLKLLPLIMLVLLISKAVGDAFNEGLYEVQARLKGIPLLESRPKNHMRQMIAKEACQSQKVISLPRVIRVADVASILGSNKHNGFPVIDHTRSGETLVIGLVLRSHLLVLLQSKVDFQHSPLPCDPSARNIRHSFSEFAKPVSSKGLCIEDIHLTSDDLEMYIDLAPFLNPSPYVVPEDMSLTKVYNLFRQLGLRHLFVVPRPSRVIGLITRKDLLIEENGESSAVELQQSTSVRGRYSETTTTTTRIDATRPLLDDLLG</sequence>
<dbReference type="InterPro" id="IPR046342">
    <property type="entry name" value="CBS_dom_sf"/>
</dbReference>
<keyword evidence="7 15" id="KW-1133">Transmembrane helix</keyword>
<dbReference type="EMBL" id="KB870810">
    <property type="protein sequence ID" value="EOA22970.1"/>
    <property type="molecule type" value="Genomic_DNA"/>
</dbReference>
<evidence type="ECO:0000256" key="8">
    <source>
        <dbReference type="ARBA" id="ARBA00023065"/>
    </source>
</evidence>
<dbReference type="SUPFAM" id="SSF81340">
    <property type="entry name" value="Clc chloride channel"/>
    <property type="match status" value="1"/>
</dbReference>
<feature type="transmembrane region" description="Helical" evidence="15">
    <location>
        <begin position="508"/>
        <end position="532"/>
    </location>
</feature>
<evidence type="ECO:0000256" key="11">
    <source>
        <dbReference type="ARBA" id="ARBA00023173"/>
    </source>
</evidence>
<gene>
    <name evidence="17" type="ORF">CARUB_v10003710mg</name>
</gene>
<keyword evidence="10 15" id="KW-0472">Membrane</keyword>
<evidence type="ECO:0000256" key="3">
    <source>
        <dbReference type="ARBA" id="ARBA00022448"/>
    </source>
</evidence>
<keyword evidence="11" id="KW-0869">Chloride channel</keyword>
<dbReference type="InterPro" id="IPR001807">
    <property type="entry name" value="ClC"/>
</dbReference>
<dbReference type="Pfam" id="PF00571">
    <property type="entry name" value="CBS"/>
    <property type="match status" value="1"/>
</dbReference>
<keyword evidence="12 15" id="KW-0868">Chloride</keyword>
<dbReference type="InterPro" id="IPR000644">
    <property type="entry name" value="CBS_dom"/>
</dbReference>
<dbReference type="OrthoDB" id="428525at2759"/>
<reference evidence="18" key="1">
    <citation type="journal article" date="2013" name="Nat. Genet.">
        <title>The Capsella rubella genome and the genomic consequences of rapid mating system evolution.</title>
        <authorList>
            <person name="Slotte T."/>
            <person name="Hazzouri K.M."/>
            <person name="Agren J.A."/>
            <person name="Koenig D."/>
            <person name="Maumus F."/>
            <person name="Guo Y.L."/>
            <person name="Steige K."/>
            <person name="Platts A.E."/>
            <person name="Escobar J.S."/>
            <person name="Newman L.K."/>
            <person name="Wang W."/>
            <person name="Mandakova T."/>
            <person name="Vello E."/>
            <person name="Smith L.M."/>
            <person name="Henz S.R."/>
            <person name="Steffen J."/>
            <person name="Takuno S."/>
            <person name="Brandvain Y."/>
            <person name="Coop G."/>
            <person name="Andolfatto P."/>
            <person name="Hu T.T."/>
            <person name="Blanchette M."/>
            <person name="Clark R.M."/>
            <person name="Quesneville H."/>
            <person name="Nordborg M."/>
            <person name="Gaut B.S."/>
            <person name="Lysak M.A."/>
            <person name="Jenkins J."/>
            <person name="Grimwood J."/>
            <person name="Chapman J."/>
            <person name="Prochnik S."/>
            <person name="Shu S."/>
            <person name="Rokhsar D."/>
            <person name="Schmutz J."/>
            <person name="Weigel D."/>
            <person name="Wright S.I."/>
        </authorList>
    </citation>
    <scope>NUCLEOTIDE SEQUENCE [LARGE SCALE GENOMIC DNA]</scope>
    <source>
        <strain evidence="18">cv. Monte Gargano</strain>
    </source>
</reference>
<dbReference type="PRINTS" id="PR01120">
    <property type="entry name" value="CLCHANNELPLT"/>
</dbReference>
<dbReference type="PRINTS" id="PR00762">
    <property type="entry name" value="CLCHANNEL"/>
</dbReference>
<feature type="transmembrane region" description="Helical" evidence="15">
    <location>
        <begin position="115"/>
        <end position="138"/>
    </location>
</feature>
<evidence type="ECO:0000256" key="5">
    <source>
        <dbReference type="ARBA" id="ARBA00022737"/>
    </source>
</evidence>
<evidence type="ECO:0000256" key="13">
    <source>
        <dbReference type="ARBA" id="ARBA00023303"/>
    </source>
</evidence>
<evidence type="ECO:0000313" key="17">
    <source>
        <dbReference type="EMBL" id="EOA22970.1"/>
    </source>
</evidence>
<feature type="transmembrane region" description="Helical" evidence="15">
    <location>
        <begin position="267"/>
        <end position="286"/>
    </location>
</feature>
<protein>
    <recommendedName>
        <fullName evidence="15">Chloride channel protein</fullName>
    </recommendedName>
</protein>
<dbReference type="FunFam" id="3.10.580.10:FF:000087">
    <property type="entry name" value="Chloride channel protein"/>
    <property type="match status" value="1"/>
</dbReference>
<evidence type="ECO:0000256" key="12">
    <source>
        <dbReference type="ARBA" id="ARBA00023214"/>
    </source>
</evidence>
<dbReference type="Gene3D" id="1.10.3080.10">
    <property type="entry name" value="Clc chloride channel"/>
    <property type="match status" value="1"/>
</dbReference>
<feature type="transmembrane region" description="Helical" evidence="15">
    <location>
        <begin position="67"/>
        <end position="95"/>
    </location>
</feature>
<accession>R0HD62</accession>
<dbReference type="GO" id="GO:0005247">
    <property type="term" value="F:voltage-gated chloride channel activity"/>
    <property type="evidence" value="ECO:0007669"/>
    <property type="project" value="InterPro"/>
</dbReference>
<keyword evidence="8 15" id="KW-0406">Ion transport</keyword>
<feature type="transmembrane region" description="Helical" evidence="15">
    <location>
        <begin position="474"/>
        <end position="496"/>
    </location>
</feature>
<evidence type="ECO:0000256" key="4">
    <source>
        <dbReference type="ARBA" id="ARBA00022692"/>
    </source>
</evidence>
<comment type="similarity">
    <text evidence="2 15">Belongs to the chloride channel (TC 2.A.49) family.</text>
</comment>
<keyword evidence="6" id="KW-0851">Voltage-gated channel</keyword>
<feature type="transmembrane region" description="Helical" evidence="15">
    <location>
        <begin position="319"/>
        <end position="340"/>
    </location>
</feature>
<evidence type="ECO:0000256" key="9">
    <source>
        <dbReference type="ARBA" id="ARBA00023122"/>
    </source>
</evidence>
<dbReference type="GO" id="GO:0034707">
    <property type="term" value="C:chloride channel complex"/>
    <property type="evidence" value="ECO:0007669"/>
    <property type="project" value="UniProtKB-KW"/>
</dbReference>
<evidence type="ECO:0000256" key="15">
    <source>
        <dbReference type="RuleBase" id="RU361221"/>
    </source>
</evidence>
<dbReference type="PANTHER" id="PTHR11689">
    <property type="entry name" value="CHLORIDE CHANNEL PROTEIN CLC FAMILY MEMBER"/>
    <property type="match status" value="1"/>
</dbReference>
<evidence type="ECO:0000256" key="7">
    <source>
        <dbReference type="ARBA" id="ARBA00022989"/>
    </source>
</evidence>
<dbReference type="eggNOG" id="KOG0474">
    <property type="taxonomic scope" value="Eukaryota"/>
</dbReference>
<evidence type="ECO:0000259" key="16">
    <source>
        <dbReference type="PROSITE" id="PS51371"/>
    </source>
</evidence>
<dbReference type="CDD" id="cd04591">
    <property type="entry name" value="CBS_pair_voltage-gated_CLC_euk_bac"/>
    <property type="match status" value="1"/>
</dbReference>
<comment type="subcellular location">
    <subcellularLocation>
        <location evidence="1 15">Membrane</location>
        <topology evidence="1 15">Multi-pass membrane protein</topology>
    </subcellularLocation>
</comment>
<keyword evidence="13" id="KW-0407">Ion channel</keyword>
<evidence type="ECO:0000256" key="10">
    <source>
        <dbReference type="ARBA" id="ARBA00023136"/>
    </source>
</evidence>
<dbReference type="KEGG" id="crb:17882955"/>
<keyword evidence="9 14" id="KW-0129">CBS domain</keyword>
<evidence type="ECO:0000256" key="2">
    <source>
        <dbReference type="ARBA" id="ARBA00009476"/>
    </source>
</evidence>
<dbReference type="SUPFAM" id="SSF54631">
    <property type="entry name" value="CBS-domain pair"/>
    <property type="match status" value="1"/>
</dbReference>
<dbReference type="InterPro" id="IPR051280">
    <property type="entry name" value="Cl-channel/antiporter"/>
</dbReference>
<dbReference type="FunFam" id="1.10.3080.10:FF:000004">
    <property type="entry name" value="Chloride channel ClC3"/>
    <property type="match status" value="1"/>
</dbReference>
<feature type="domain" description="CBS" evidence="16">
    <location>
        <begin position="703"/>
        <end position="760"/>
    </location>
</feature>
<dbReference type="Pfam" id="PF00654">
    <property type="entry name" value="Voltage_CLC"/>
    <property type="match status" value="1"/>
</dbReference>
<name>R0HD62_9BRAS</name>
<keyword evidence="4 15" id="KW-0812">Transmembrane</keyword>
<keyword evidence="18" id="KW-1185">Reference proteome</keyword>
<dbReference type="Gene3D" id="3.10.580.10">
    <property type="entry name" value="CBS-domain"/>
    <property type="match status" value="1"/>
</dbReference>
<feature type="transmembrane region" description="Helical" evidence="15">
    <location>
        <begin position="232"/>
        <end position="255"/>
    </location>
</feature>
<dbReference type="InterPro" id="IPR014743">
    <property type="entry name" value="Cl-channel_core"/>
</dbReference>
<dbReference type="CDD" id="cd03685">
    <property type="entry name" value="ClC_6_like"/>
    <property type="match status" value="1"/>
</dbReference>
<dbReference type="Proteomes" id="UP000029121">
    <property type="component" value="Unassembled WGS sequence"/>
</dbReference>
<dbReference type="PANTHER" id="PTHR11689:SF136">
    <property type="entry name" value="H(+)_CL(-) EXCHANGE TRANSPORTER 7"/>
    <property type="match status" value="1"/>
</dbReference>
<dbReference type="InterPro" id="IPR002251">
    <property type="entry name" value="Cl_channel_pln"/>
</dbReference>
<dbReference type="SMART" id="SM00116">
    <property type="entry name" value="CBS"/>
    <property type="match status" value="2"/>
</dbReference>
<evidence type="ECO:0000313" key="18">
    <source>
        <dbReference type="Proteomes" id="UP000029121"/>
    </source>
</evidence>
<comment type="caution">
    <text evidence="15">Lacks conserved residue(s) required for the propagation of feature annotation.</text>
</comment>
<proteinExistence type="inferred from homology"/>
<evidence type="ECO:0000256" key="6">
    <source>
        <dbReference type="ARBA" id="ARBA00022882"/>
    </source>
</evidence>
<dbReference type="PROSITE" id="PS51371">
    <property type="entry name" value="CBS"/>
    <property type="match status" value="1"/>
</dbReference>
<evidence type="ECO:0000256" key="14">
    <source>
        <dbReference type="PROSITE-ProRule" id="PRU00703"/>
    </source>
</evidence>
<dbReference type="STRING" id="81985.R0HD62"/>